<evidence type="ECO:0000313" key="5">
    <source>
        <dbReference type="Proteomes" id="UP000005096"/>
    </source>
</evidence>
<reference evidence="4 5" key="1">
    <citation type="journal article" date="2010" name="Stand. Genomic Sci.">
        <title>Non-contiguous finished genome sequence of Aminomonas paucivorans type strain (GLU-3).</title>
        <authorList>
            <person name="Pitluck S."/>
            <person name="Yasawong M."/>
            <person name="Held B."/>
            <person name="Lapidus A."/>
            <person name="Nolan M."/>
            <person name="Copeland A."/>
            <person name="Lucas S."/>
            <person name="Del Rio T.G."/>
            <person name="Tice H."/>
            <person name="Cheng J.F."/>
            <person name="Chertkov O."/>
            <person name="Goodwin L."/>
            <person name="Tapia R."/>
            <person name="Han C."/>
            <person name="Liolios K."/>
            <person name="Ivanova N."/>
            <person name="Mavromatis K."/>
            <person name="Ovchinnikova G."/>
            <person name="Pati A."/>
            <person name="Chen A."/>
            <person name="Palaniappan K."/>
            <person name="Land M."/>
            <person name="Hauser L."/>
            <person name="Chang Y.J."/>
            <person name="Jeffries C.D."/>
            <person name="Pukall R."/>
            <person name="Spring S."/>
            <person name="Rohde M."/>
            <person name="Sikorski J."/>
            <person name="Goker M."/>
            <person name="Woyke T."/>
            <person name="Bristow J."/>
            <person name="Eisen J.A."/>
            <person name="Markowitz V."/>
            <person name="Hugenholtz P."/>
            <person name="Kyrpides N.C."/>
            <person name="Klenk H.P."/>
        </authorList>
    </citation>
    <scope>NUCLEOTIDE SEQUENCE [LARGE SCALE GENOMIC DNA]</scope>
    <source>
        <strain evidence="4 5">DSM 12260</strain>
    </source>
</reference>
<dbReference type="GO" id="GO:0004794">
    <property type="term" value="F:threonine deaminase activity"/>
    <property type="evidence" value="ECO:0007669"/>
    <property type="project" value="UniProtKB-EC"/>
</dbReference>
<dbReference type="Proteomes" id="UP000005096">
    <property type="component" value="Chromosome"/>
</dbReference>
<dbReference type="EC" id="4.3.1.19" evidence="4"/>
<dbReference type="NCBIfam" id="NF006058">
    <property type="entry name" value="PRK08206.1"/>
    <property type="match status" value="1"/>
</dbReference>
<gene>
    <name evidence="4" type="ORF">Apau_0524</name>
</gene>
<protein>
    <submittedName>
        <fullName evidence="4">L-threonine ammonia-lyase</fullName>
        <ecNumber evidence="4">4.3.1.15</ecNumber>
        <ecNumber evidence="4">4.3.1.19</ecNumber>
    </submittedName>
</protein>
<dbReference type="InterPro" id="IPR010081">
    <property type="entry name" value="DiNH2opropionate_NH3_lyase"/>
</dbReference>
<dbReference type="InterPro" id="IPR036052">
    <property type="entry name" value="TrpB-like_PALP_sf"/>
</dbReference>
<dbReference type="STRING" id="584708.Apau_0524"/>
<dbReference type="GO" id="GO:0008838">
    <property type="term" value="F:diaminopropionate ammonia-lyase activity"/>
    <property type="evidence" value="ECO:0007669"/>
    <property type="project" value="UniProtKB-EC"/>
</dbReference>
<dbReference type="CDD" id="cd00640">
    <property type="entry name" value="Trp-synth-beta_II"/>
    <property type="match status" value="1"/>
</dbReference>
<accession>E3D0D9</accession>
<dbReference type="AlphaFoldDB" id="E3D0D9"/>
<dbReference type="SUPFAM" id="SSF53686">
    <property type="entry name" value="Tryptophan synthase beta subunit-like PLP-dependent enzymes"/>
    <property type="match status" value="1"/>
</dbReference>
<sequence>MNEETRRFSGPDLDALVRTPGGEILPAPLGLREAQRVRRFHRTLPGYRATPLASLDGLAARLGVARLFVKDESPRFGLNAFKVLGGSYAIARILGQRLGIPEEDLTFPLLQSEGVRERAGSLTFATATDGNHGRGVAWAARTLGYHAVIFLPRGTARSRVAAIEATGAEAIVTELTYDDAVRQARKIAKDRGWVVVQDTAWDGYEEIPSWVLQGYLTMADEAADQLALEGVEAPTHVFLQAGVGTMAASAAGYLAQRCRPLPRFLLVEPDRADCLFVSAEAGDGRPHPTEGDLTSIMAGLSCGEPNPQVWPILQDLGTAFFRCRDHVAALGMRLLAHPLPGDPAVLSGESGAVGPGLLYLLQTREAYAPLRAALNLGPDSTVLCFSTEGDTDPENYRRVLWEGAYPLPEA</sequence>
<dbReference type="EC" id="4.3.1.15" evidence="4"/>
<evidence type="ECO:0000259" key="3">
    <source>
        <dbReference type="Pfam" id="PF00291"/>
    </source>
</evidence>
<proteinExistence type="predicted"/>
<name>E3D0D9_9BACT</name>
<dbReference type="EMBL" id="CM001022">
    <property type="protein sequence ID" value="EFQ22958.1"/>
    <property type="molecule type" value="Genomic_DNA"/>
</dbReference>
<dbReference type="HOGENOM" id="CLU_021802_8_0_0"/>
<dbReference type="PaxDb" id="584708-Apau_0524"/>
<comment type="cofactor">
    <cofactor evidence="1">
        <name>pyridoxal 5'-phosphate</name>
        <dbReference type="ChEBI" id="CHEBI:597326"/>
    </cofactor>
</comment>
<dbReference type="PANTHER" id="PTHR42937:SF1">
    <property type="entry name" value="DIAMINOPROPIONATE AMMONIA-LYASE"/>
    <property type="match status" value="1"/>
</dbReference>
<dbReference type="GO" id="GO:0030170">
    <property type="term" value="F:pyridoxal phosphate binding"/>
    <property type="evidence" value="ECO:0007669"/>
    <property type="project" value="InterPro"/>
</dbReference>
<evidence type="ECO:0000313" key="4">
    <source>
        <dbReference type="EMBL" id="EFQ22958.1"/>
    </source>
</evidence>
<dbReference type="Gene3D" id="3.40.50.1100">
    <property type="match status" value="2"/>
</dbReference>
<dbReference type="RefSeq" id="WP_006300112.1">
    <property type="nucleotide sequence ID" value="NZ_CM001022.1"/>
</dbReference>
<keyword evidence="4" id="KW-0456">Lyase</keyword>
<dbReference type="OrthoDB" id="34584at2"/>
<organism evidence="4 5">
    <name type="scientific">Aminomonas paucivorans DSM 12260</name>
    <dbReference type="NCBI Taxonomy" id="584708"/>
    <lineage>
        <taxon>Bacteria</taxon>
        <taxon>Thermotogati</taxon>
        <taxon>Synergistota</taxon>
        <taxon>Synergistia</taxon>
        <taxon>Synergistales</taxon>
        <taxon>Synergistaceae</taxon>
        <taxon>Aminomonas</taxon>
    </lineage>
</organism>
<dbReference type="PANTHER" id="PTHR42937">
    <property type="match status" value="1"/>
</dbReference>
<feature type="domain" description="Tryptophan synthase beta chain-like PALP" evidence="3">
    <location>
        <begin position="45"/>
        <end position="337"/>
    </location>
</feature>
<dbReference type="NCBIfam" id="TIGR01747">
    <property type="entry name" value="diampropi_NH3ly"/>
    <property type="match status" value="1"/>
</dbReference>
<dbReference type="Pfam" id="PF00291">
    <property type="entry name" value="PALP"/>
    <property type="match status" value="1"/>
</dbReference>
<evidence type="ECO:0000256" key="1">
    <source>
        <dbReference type="ARBA" id="ARBA00001933"/>
    </source>
</evidence>
<dbReference type="eggNOG" id="COG1171">
    <property type="taxonomic scope" value="Bacteria"/>
</dbReference>
<keyword evidence="5" id="KW-1185">Reference proteome</keyword>
<keyword evidence="2" id="KW-0663">Pyridoxal phosphate</keyword>
<evidence type="ECO:0000256" key="2">
    <source>
        <dbReference type="ARBA" id="ARBA00022898"/>
    </source>
</evidence>
<dbReference type="InterPro" id="IPR001926">
    <property type="entry name" value="TrpB-like_PALP"/>
</dbReference>